<dbReference type="PANTHER" id="PTHR30489">
    <property type="entry name" value="LIPOPROTEIN-RELEASING SYSTEM TRANSMEMBRANE PROTEIN LOLE"/>
    <property type="match status" value="1"/>
</dbReference>
<keyword evidence="6 7" id="KW-0472">Membrane</keyword>
<organism evidence="9 10">
    <name type="scientific">Ginsengibacter hankyongi</name>
    <dbReference type="NCBI Taxonomy" id="2607284"/>
    <lineage>
        <taxon>Bacteria</taxon>
        <taxon>Pseudomonadati</taxon>
        <taxon>Bacteroidota</taxon>
        <taxon>Chitinophagia</taxon>
        <taxon>Chitinophagales</taxon>
        <taxon>Chitinophagaceae</taxon>
        <taxon>Ginsengibacter</taxon>
    </lineage>
</organism>
<evidence type="ECO:0000256" key="5">
    <source>
        <dbReference type="ARBA" id="ARBA00022989"/>
    </source>
</evidence>
<feature type="transmembrane region" description="Helical" evidence="7">
    <location>
        <begin position="327"/>
        <end position="349"/>
    </location>
</feature>
<dbReference type="Pfam" id="PF02687">
    <property type="entry name" value="FtsX"/>
    <property type="match status" value="1"/>
</dbReference>
<dbReference type="InterPro" id="IPR003838">
    <property type="entry name" value="ABC3_permease_C"/>
</dbReference>
<reference evidence="9 10" key="1">
    <citation type="submission" date="2019-09" db="EMBL/GenBank/DDBJ databases">
        <title>Draft genome sequence of Ginsengibacter sp. BR5-29.</title>
        <authorList>
            <person name="Im W.-T."/>
        </authorList>
    </citation>
    <scope>NUCLEOTIDE SEQUENCE [LARGE SCALE GENOMIC DNA]</scope>
    <source>
        <strain evidence="9 10">BR5-29</strain>
    </source>
</reference>
<protein>
    <submittedName>
        <fullName evidence="9">ABC transporter permease</fullName>
    </submittedName>
</protein>
<keyword evidence="5 7" id="KW-1133">Transmembrane helix</keyword>
<feature type="transmembrane region" description="Helical" evidence="7">
    <location>
        <begin position="369"/>
        <end position="392"/>
    </location>
</feature>
<dbReference type="GO" id="GO:0044874">
    <property type="term" value="P:lipoprotein localization to outer membrane"/>
    <property type="evidence" value="ECO:0007669"/>
    <property type="project" value="TreeGrafter"/>
</dbReference>
<keyword evidence="10" id="KW-1185">Reference proteome</keyword>
<evidence type="ECO:0000256" key="4">
    <source>
        <dbReference type="ARBA" id="ARBA00022692"/>
    </source>
</evidence>
<feature type="transmembrane region" description="Helical" evidence="7">
    <location>
        <begin position="273"/>
        <end position="299"/>
    </location>
</feature>
<evidence type="ECO:0000256" key="3">
    <source>
        <dbReference type="ARBA" id="ARBA00022475"/>
    </source>
</evidence>
<evidence type="ECO:0000256" key="7">
    <source>
        <dbReference type="SAM" id="Phobius"/>
    </source>
</evidence>
<sequence length="406" mass="44806">MYLKFAWRYFKAKKSTNAINIISWVTVGVIAFSTMCQVLVLSVFNGFEGLVQSLYSNFYSDLKVLPARGKTITLTPEQINSIRKMNGVKGTSLIAEEKALLQNGEQQTVVLLKGVDPNYSQVSGVPKNMFRGVFDPGTIDKPKLVLGSGIENAIGVESDKNLLPVTVFLPKKTAESNSNPLAALSEGNATTSGSFAIQQDFDNKYVITNIGFVKQQMNYAPDEYSAFEISLIDPAQTTTFTESLQKILGAKYKVLTKYEQNASLYRSMRLEKWVIYAVLTLILIIAAFNMIGALTMLVLEKRKDISVLQSLGADKYLIKKIFLTEGLLLAVTGAATGIVLALIICYLQVKFKIIKLVGTSFLIDYFPVKLVITDFILVTLTALIIAFGTSWFPAKKASEQLFNLKA</sequence>
<evidence type="ECO:0000256" key="2">
    <source>
        <dbReference type="ARBA" id="ARBA00005236"/>
    </source>
</evidence>
<dbReference type="GO" id="GO:0098797">
    <property type="term" value="C:plasma membrane protein complex"/>
    <property type="evidence" value="ECO:0007669"/>
    <property type="project" value="TreeGrafter"/>
</dbReference>
<dbReference type="EMBL" id="VYQF01000002">
    <property type="protein sequence ID" value="KAA9039358.1"/>
    <property type="molecule type" value="Genomic_DNA"/>
</dbReference>
<dbReference type="Proteomes" id="UP000326903">
    <property type="component" value="Unassembled WGS sequence"/>
</dbReference>
<evidence type="ECO:0000313" key="9">
    <source>
        <dbReference type="EMBL" id="KAA9039358.1"/>
    </source>
</evidence>
<gene>
    <name evidence="9" type="ORF">FW778_11045</name>
</gene>
<dbReference type="RefSeq" id="WP_150414768.1">
    <property type="nucleotide sequence ID" value="NZ_VYQF01000002.1"/>
</dbReference>
<accession>A0A5J5IIF1</accession>
<keyword evidence="4 7" id="KW-0812">Transmembrane</keyword>
<comment type="similarity">
    <text evidence="2">Belongs to the ABC-4 integral membrane protein family. LolC/E subfamily.</text>
</comment>
<dbReference type="PANTHER" id="PTHR30489:SF0">
    <property type="entry name" value="LIPOPROTEIN-RELEASING SYSTEM TRANSMEMBRANE PROTEIN LOLE"/>
    <property type="match status" value="1"/>
</dbReference>
<evidence type="ECO:0000313" key="10">
    <source>
        <dbReference type="Proteomes" id="UP000326903"/>
    </source>
</evidence>
<evidence type="ECO:0000256" key="6">
    <source>
        <dbReference type="ARBA" id="ARBA00023136"/>
    </source>
</evidence>
<comment type="subcellular location">
    <subcellularLocation>
        <location evidence="1">Cell membrane</location>
        <topology evidence="1">Multi-pass membrane protein</topology>
    </subcellularLocation>
</comment>
<name>A0A5J5IIF1_9BACT</name>
<feature type="domain" description="ABC3 transporter permease C-terminal" evidence="8">
    <location>
        <begin position="277"/>
        <end position="398"/>
    </location>
</feature>
<dbReference type="InterPro" id="IPR051447">
    <property type="entry name" value="Lipoprotein-release_system"/>
</dbReference>
<comment type="caution">
    <text evidence="9">The sequence shown here is derived from an EMBL/GenBank/DDBJ whole genome shotgun (WGS) entry which is preliminary data.</text>
</comment>
<evidence type="ECO:0000256" key="1">
    <source>
        <dbReference type="ARBA" id="ARBA00004651"/>
    </source>
</evidence>
<keyword evidence="3" id="KW-1003">Cell membrane</keyword>
<feature type="transmembrane region" description="Helical" evidence="7">
    <location>
        <begin position="21"/>
        <end position="44"/>
    </location>
</feature>
<dbReference type="AlphaFoldDB" id="A0A5J5IIF1"/>
<evidence type="ECO:0000259" key="8">
    <source>
        <dbReference type="Pfam" id="PF02687"/>
    </source>
</evidence>
<proteinExistence type="inferred from homology"/>